<keyword evidence="4" id="KW-0802">TPR repeat</keyword>
<evidence type="ECO:0000313" key="6">
    <source>
        <dbReference type="Proteomes" id="UP000503162"/>
    </source>
</evidence>
<name>A0A6G8IC38_9BURK</name>
<keyword evidence="6" id="KW-1185">Reference proteome</keyword>
<evidence type="ECO:0000256" key="2">
    <source>
        <dbReference type="ARBA" id="ARBA00019992"/>
    </source>
</evidence>
<dbReference type="PANTHER" id="PTHR16263:SF4">
    <property type="entry name" value="TETRATRICOPEPTIDE REPEAT PROTEIN 38"/>
    <property type="match status" value="1"/>
</dbReference>
<organism evidence="5 6">
    <name type="scientific">Hydrogenophaga crocea</name>
    <dbReference type="NCBI Taxonomy" id="2716225"/>
    <lineage>
        <taxon>Bacteria</taxon>
        <taxon>Pseudomonadati</taxon>
        <taxon>Pseudomonadota</taxon>
        <taxon>Betaproteobacteria</taxon>
        <taxon>Burkholderiales</taxon>
        <taxon>Comamonadaceae</taxon>
        <taxon>Hydrogenophaga</taxon>
    </lineage>
</organism>
<dbReference type="RefSeq" id="WP_166223104.1">
    <property type="nucleotide sequence ID" value="NZ_CP049989.1"/>
</dbReference>
<evidence type="ECO:0000256" key="3">
    <source>
        <dbReference type="ARBA" id="ARBA00022737"/>
    </source>
</evidence>
<accession>A0A6G8IC38</accession>
<comment type="similarity">
    <text evidence="1">Belongs to the TTC38 family.</text>
</comment>
<evidence type="ECO:0000313" key="5">
    <source>
        <dbReference type="EMBL" id="QIM50754.1"/>
    </source>
</evidence>
<protein>
    <recommendedName>
        <fullName evidence="2">Tetratricopeptide repeat protein 38</fullName>
    </recommendedName>
</protein>
<dbReference type="InterPro" id="IPR011990">
    <property type="entry name" value="TPR-like_helical_dom_sf"/>
</dbReference>
<dbReference type="InterPro" id="IPR033891">
    <property type="entry name" value="TTC38"/>
</dbReference>
<dbReference type="KEGG" id="hcz:G9Q37_00710"/>
<reference evidence="5 6" key="1">
    <citation type="submission" date="2020-03" db="EMBL/GenBank/DDBJ databases">
        <title>Hydrogenophaga sp. nov. isolated from cyanobacterial mat.</title>
        <authorList>
            <person name="Thorat V."/>
            <person name="Kirdat K."/>
            <person name="Tiwarekar B."/>
            <person name="Costa E.D."/>
            <person name="Yadav A."/>
        </authorList>
    </citation>
    <scope>NUCLEOTIDE SEQUENCE [LARGE SCALE GENOMIC DNA]</scope>
    <source>
        <strain evidence="5 6">BA0156</strain>
    </source>
</reference>
<proteinExistence type="inferred from homology"/>
<dbReference type="PANTHER" id="PTHR16263">
    <property type="entry name" value="TETRATRICOPEPTIDE REPEAT PROTEIN 38"/>
    <property type="match status" value="1"/>
</dbReference>
<keyword evidence="3" id="KW-0677">Repeat</keyword>
<dbReference type="EMBL" id="CP049989">
    <property type="protein sequence ID" value="QIM50754.1"/>
    <property type="molecule type" value="Genomic_DNA"/>
</dbReference>
<dbReference type="Proteomes" id="UP000503162">
    <property type="component" value="Chromosome"/>
</dbReference>
<dbReference type="AlphaFoldDB" id="A0A6G8IC38"/>
<evidence type="ECO:0000256" key="4">
    <source>
        <dbReference type="ARBA" id="ARBA00022803"/>
    </source>
</evidence>
<dbReference type="SUPFAM" id="SSF48452">
    <property type="entry name" value="TPR-like"/>
    <property type="match status" value="1"/>
</dbReference>
<evidence type="ECO:0000256" key="1">
    <source>
        <dbReference type="ARBA" id="ARBA00005857"/>
    </source>
</evidence>
<gene>
    <name evidence="5" type="ORF">G9Q37_00710</name>
</gene>
<sequence>MITDAQGLSLTGASREAAAHFDQAVNAFNLYRGDPIGALDAALATAPRFAMAALLKVHLMAVATEPQASEAARELLAEVADWPLNEREQSHLVAARHILAGKWSAAANRLDHHHTEWPLDIVALQVGHLVDFFRANARNLRDRIARTLPQWSADTPGRHFLLGMLAFGLEENGQYAQAEDLGRAAIQLEARDCWAHHAVAHVMEMQARHEDGVGWAMSREPHWSGDDNFFQIHNWWHRALCHLELGQIDAVFRLYDGPIRASRSAVAADMVDASALLWRLQLAGHDVGDRWHELGDAWNAHADGHSYAFNDWHASMAWLGADRMADVQKLEARLRAAGQGSEAARWAGETGADLVSGFAAFWRGRFGDAIESLWRARSISNRFGGSHAQRDVIDLTLMEAALRSGKRSVAEALVRERLAQRPHSGMNQQLLRRVLAPLRDTGATAPQAA</sequence>
<dbReference type="CDD" id="cd05804">
    <property type="entry name" value="StaR_like"/>
    <property type="match status" value="1"/>
</dbReference>